<dbReference type="OrthoDB" id="3539644at2759"/>
<proteinExistence type="predicted"/>
<name>A0A6A5YR39_9PLEO</name>
<gene>
    <name evidence="1" type="ORF">BDV96DRAFT_554397</name>
</gene>
<evidence type="ECO:0000313" key="1">
    <source>
        <dbReference type="EMBL" id="KAF2109729.1"/>
    </source>
</evidence>
<dbReference type="AlphaFoldDB" id="A0A6A5YR39"/>
<dbReference type="Proteomes" id="UP000799770">
    <property type="component" value="Unassembled WGS sequence"/>
</dbReference>
<evidence type="ECO:0000313" key="2">
    <source>
        <dbReference type="Proteomes" id="UP000799770"/>
    </source>
</evidence>
<keyword evidence="2" id="KW-1185">Reference proteome</keyword>
<dbReference type="EMBL" id="ML977341">
    <property type="protein sequence ID" value="KAF2109729.1"/>
    <property type="molecule type" value="Genomic_DNA"/>
</dbReference>
<accession>A0A6A5YR39</accession>
<reference evidence="1" key="1">
    <citation type="journal article" date="2020" name="Stud. Mycol.">
        <title>101 Dothideomycetes genomes: a test case for predicting lifestyles and emergence of pathogens.</title>
        <authorList>
            <person name="Haridas S."/>
            <person name="Albert R."/>
            <person name="Binder M."/>
            <person name="Bloem J."/>
            <person name="Labutti K."/>
            <person name="Salamov A."/>
            <person name="Andreopoulos B."/>
            <person name="Baker S."/>
            <person name="Barry K."/>
            <person name="Bills G."/>
            <person name="Bluhm B."/>
            <person name="Cannon C."/>
            <person name="Castanera R."/>
            <person name="Culley D."/>
            <person name="Daum C."/>
            <person name="Ezra D."/>
            <person name="Gonzalez J."/>
            <person name="Henrissat B."/>
            <person name="Kuo A."/>
            <person name="Liang C."/>
            <person name="Lipzen A."/>
            <person name="Lutzoni F."/>
            <person name="Magnuson J."/>
            <person name="Mondo S."/>
            <person name="Nolan M."/>
            <person name="Ohm R."/>
            <person name="Pangilinan J."/>
            <person name="Park H.-J."/>
            <person name="Ramirez L."/>
            <person name="Alfaro M."/>
            <person name="Sun H."/>
            <person name="Tritt A."/>
            <person name="Yoshinaga Y."/>
            <person name="Zwiers L.-H."/>
            <person name="Turgeon B."/>
            <person name="Goodwin S."/>
            <person name="Spatafora J."/>
            <person name="Crous P."/>
            <person name="Grigoriev I."/>
        </authorList>
    </citation>
    <scope>NUCLEOTIDE SEQUENCE</scope>
    <source>
        <strain evidence="1">CBS 627.86</strain>
    </source>
</reference>
<protein>
    <submittedName>
        <fullName evidence="1">Uncharacterized protein</fullName>
    </submittedName>
</protein>
<sequence>MDEKNALLEGDSNWDLHLQYHLKSQETAHPEPQLWRRSIRLLQFCVLLLALAWLGHNLPQRWTSKNYGGIAIQPYTSHVPHSMPQPGLQFERCTRYTTLETHRFEFNISTKDSNQWQLLDSADAERRKHLHGRIIVQQGPELQYSDIEVKAVLSSNDETDLDRLVLRDSKSALAIEYNLDESIVMADLCTEIELLVYLRPNRTQSVDIFEIRSNILDIWFKESLTWKVHNVITHTSYGETTMEAFLPTTERMVAHNVSVSSTYGLIFGQLIAPKENLELRNEDGKIGIFLLPDYLSPSTTFGLDSISISTVSGDIAVIGVFDVPWPEKDYTHRLSVSTDSGSIRSQAPHGSFTNYSSNSGDVTCYLRPYGTKYQDAISEIYTTTQSGALAVRVSEAFELGNKRHNPNHNTNSEHSVENGTMKLSYGYDWLGELEADIRNGVLDFDGSSLDNVERGEGYVKAKRGQRGKTGKSHINAHVGNGQLDIKLGLGP</sequence>
<organism evidence="1 2">
    <name type="scientific">Lophiotrema nucula</name>
    <dbReference type="NCBI Taxonomy" id="690887"/>
    <lineage>
        <taxon>Eukaryota</taxon>
        <taxon>Fungi</taxon>
        <taxon>Dikarya</taxon>
        <taxon>Ascomycota</taxon>
        <taxon>Pezizomycotina</taxon>
        <taxon>Dothideomycetes</taxon>
        <taxon>Pleosporomycetidae</taxon>
        <taxon>Pleosporales</taxon>
        <taxon>Lophiotremataceae</taxon>
        <taxon>Lophiotrema</taxon>
    </lineage>
</organism>